<evidence type="ECO:0000259" key="5">
    <source>
        <dbReference type="PROSITE" id="PS51078"/>
    </source>
</evidence>
<evidence type="ECO:0000256" key="3">
    <source>
        <dbReference type="ARBA" id="ARBA00023163"/>
    </source>
</evidence>
<dbReference type="RefSeq" id="WP_349425482.1">
    <property type="nucleotide sequence ID" value="NZ_CP151632.1"/>
</dbReference>
<dbReference type="PROSITE" id="PS51077">
    <property type="entry name" value="HTH_ICLR"/>
    <property type="match status" value="1"/>
</dbReference>
<dbReference type="GO" id="GO:0003700">
    <property type="term" value="F:DNA-binding transcription factor activity"/>
    <property type="evidence" value="ECO:0007669"/>
    <property type="project" value="TreeGrafter"/>
</dbReference>
<dbReference type="Pfam" id="PF09339">
    <property type="entry name" value="HTH_IclR"/>
    <property type="match status" value="1"/>
</dbReference>
<protein>
    <submittedName>
        <fullName evidence="6">Helix-turn-helix domain-containing protein</fullName>
    </submittedName>
</protein>
<dbReference type="PANTHER" id="PTHR30136">
    <property type="entry name" value="HELIX-TURN-HELIX TRANSCRIPTIONAL REGULATOR, ICLR FAMILY"/>
    <property type="match status" value="1"/>
</dbReference>
<evidence type="ECO:0000259" key="4">
    <source>
        <dbReference type="PROSITE" id="PS51077"/>
    </source>
</evidence>
<evidence type="ECO:0000313" key="6">
    <source>
        <dbReference type="EMBL" id="WZO34602.1"/>
    </source>
</evidence>
<proteinExistence type="predicted"/>
<dbReference type="Pfam" id="PF01614">
    <property type="entry name" value="IclR_C"/>
    <property type="match status" value="1"/>
</dbReference>
<feature type="domain" description="IclR-ED" evidence="5">
    <location>
        <begin position="84"/>
        <end position="268"/>
    </location>
</feature>
<dbReference type="InterPro" id="IPR029016">
    <property type="entry name" value="GAF-like_dom_sf"/>
</dbReference>
<dbReference type="InterPro" id="IPR014757">
    <property type="entry name" value="Tscrpt_reg_IclR_C"/>
</dbReference>
<evidence type="ECO:0000256" key="2">
    <source>
        <dbReference type="ARBA" id="ARBA00023125"/>
    </source>
</evidence>
<keyword evidence="2" id="KW-0238">DNA-binding</keyword>
<dbReference type="SMART" id="SM00346">
    <property type="entry name" value="HTH_ICLR"/>
    <property type="match status" value="1"/>
</dbReference>
<dbReference type="PROSITE" id="PS51078">
    <property type="entry name" value="ICLR_ED"/>
    <property type="match status" value="1"/>
</dbReference>
<dbReference type="GO" id="GO:0045893">
    <property type="term" value="P:positive regulation of DNA-templated transcription"/>
    <property type="evidence" value="ECO:0007669"/>
    <property type="project" value="InterPro"/>
</dbReference>
<dbReference type="PANTHER" id="PTHR30136:SF34">
    <property type="entry name" value="TRANSCRIPTIONAL REGULATOR"/>
    <property type="match status" value="1"/>
</dbReference>
<name>A0AAU6SCK7_9MICO</name>
<feature type="domain" description="HTH iclR-type" evidence="4">
    <location>
        <begin position="14"/>
        <end position="83"/>
    </location>
</feature>
<accession>A0AAU6SCK7</accession>
<dbReference type="GO" id="GO:0046278">
    <property type="term" value="P:3,4-dihydroxybenzoate metabolic process"/>
    <property type="evidence" value="ECO:0007669"/>
    <property type="project" value="InterPro"/>
</dbReference>
<dbReference type="Gene3D" id="1.10.10.10">
    <property type="entry name" value="Winged helix-like DNA-binding domain superfamily/Winged helix DNA-binding domain"/>
    <property type="match status" value="1"/>
</dbReference>
<dbReference type="Gene3D" id="3.30.450.40">
    <property type="match status" value="1"/>
</dbReference>
<dbReference type="InterPro" id="IPR005471">
    <property type="entry name" value="Tscrpt_reg_IclR_N"/>
</dbReference>
<dbReference type="InterPro" id="IPR036390">
    <property type="entry name" value="WH_DNA-bd_sf"/>
</dbReference>
<evidence type="ECO:0000256" key="1">
    <source>
        <dbReference type="ARBA" id="ARBA00023015"/>
    </source>
</evidence>
<organism evidence="6">
    <name type="scientific">Microbacterium sp. LWS13-1.2</name>
    <dbReference type="NCBI Taxonomy" id="3135264"/>
    <lineage>
        <taxon>Bacteria</taxon>
        <taxon>Bacillati</taxon>
        <taxon>Actinomycetota</taxon>
        <taxon>Actinomycetes</taxon>
        <taxon>Micrococcales</taxon>
        <taxon>Microbacteriaceae</taxon>
        <taxon>Microbacterium</taxon>
    </lineage>
</organism>
<dbReference type="SUPFAM" id="SSF46785">
    <property type="entry name" value="Winged helix' DNA-binding domain"/>
    <property type="match status" value="1"/>
</dbReference>
<sequence>MTDESDASPSRDTVQSLVRGLAVIRAFDAEHPELTLSEVARGAGIPRAAAGRFLRTLEELGYVRASAGSANGSGIGRTFALTPRVLELGFSYLSALSIPEIVQPHLERLSRDVDESVSAAVLDGEEIVYVARVPTRRIMSVRITIGTRFPAFATSMGRVLLAGMPDAARDALLAASALPALTDRTVTSTGALRDELARVREQGWALVDGELEPGLRSVAVPLHDRRGDVVAAVNVSTSATRDSIDHVVAEYLPPLQRTAAAIDAELRLV</sequence>
<dbReference type="InterPro" id="IPR036388">
    <property type="entry name" value="WH-like_DNA-bd_sf"/>
</dbReference>
<dbReference type="AlphaFoldDB" id="A0AAU6SCK7"/>
<dbReference type="SUPFAM" id="SSF55781">
    <property type="entry name" value="GAF domain-like"/>
    <property type="match status" value="1"/>
</dbReference>
<gene>
    <name evidence="6" type="ORF">MRBLWS13_002264</name>
</gene>
<keyword evidence="3" id="KW-0804">Transcription</keyword>
<dbReference type="GO" id="GO:0045892">
    <property type="term" value="P:negative regulation of DNA-templated transcription"/>
    <property type="evidence" value="ECO:0007669"/>
    <property type="project" value="TreeGrafter"/>
</dbReference>
<dbReference type="EMBL" id="CP151632">
    <property type="protein sequence ID" value="WZO34602.1"/>
    <property type="molecule type" value="Genomic_DNA"/>
</dbReference>
<dbReference type="GO" id="GO:0003677">
    <property type="term" value="F:DNA binding"/>
    <property type="evidence" value="ECO:0007669"/>
    <property type="project" value="UniProtKB-KW"/>
</dbReference>
<dbReference type="InterPro" id="IPR012794">
    <property type="entry name" value="PcaR_PcaU"/>
</dbReference>
<keyword evidence="1" id="KW-0805">Transcription regulation</keyword>
<dbReference type="InterPro" id="IPR050707">
    <property type="entry name" value="HTH_MetabolicPath_Reg"/>
</dbReference>
<dbReference type="NCBIfam" id="TIGR02431">
    <property type="entry name" value="pcaR_pcaU"/>
    <property type="match status" value="1"/>
</dbReference>
<reference evidence="6" key="1">
    <citation type="submission" date="2024-04" db="EMBL/GenBank/DDBJ databases">
        <authorList>
            <person name="Roder T."/>
            <person name="Oberhansli S."/>
            <person name="Kreuzer M."/>
        </authorList>
    </citation>
    <scope>NUCLEOTIDE SEQUENCE</scope>
    <source>
        <strain evidence="6">LWS13-1.2</strain>
    </source>
</reference>